<reference evidence="3" key="1">
    <citation type="submission" date="2023-04" db="EMBL/GenBank/DDBJ databases">
        <title>Black Yeasts Isolated from many extreme environments.</title>
        <authorList>
            <person name="Coleine C."/>
            <person name="Stajich J.E."/>
            <person name="Selbmann L."/>
        </authorList>
    </citation>
    <scope>NUCLEOTIDE SEQUENCE</scope>
    <source>
        <strain evidence="3">CCFEE 5312</strain>
    </source>
</reference>
<feature type="compositionally biased region" description="Polar residues" evidence="1">
    <location>
        <begin position="76"/>
        <end position="86"/>
    </location>
</feature>
<keyword evidence="2" id="KW-1133">Transmembrane helix</keyword>
<comment type="caution">
    <text evidence="3">The sequence shown here is derived from an EMBL/GenBank/DDBJ whole genome shotgun (WGS) entry which is preliminary data.</text>
</comment>
<evidence type="ECO:0000256" key="2">
    <source>
        <dbReference type="SAM" id="Phobius"/>
    </source>
</evidence>
<feature type="compositionally biased region" description="Low complexity" evidence="1">
    <location>
        <begin position="12"/>
        <end position="31"/>
    </location>
</feature>
<sequence>MANTTPSDGDSTKTTQSTYTSKTKTSTSHTTSDVRTSTLDSASSEAILSSSFHWGPAITAPSYTVTQPVPSTPPQNQDMSSQPTAGFSTDAKKTVIAVTTIGGTIILAFLIYALWRRRKGHTYWDIVHFRRHSGTIILGSTRDERMTALPIYHETRYSVRSSKHGSTLSLGKHVRRPSAVPSAVAQRFYAQNPWVHDVWKPGDPPTPTIPKHPLSQVTAAEAPLPKLPEMVRVYSSHGMREEAPPLPSTSSGKPDPAVSVSPAEEDKEDGSLESAGGKDQAERWSWTNSQAPPTPRMYAPNRASLHSSLSSAPRFRKVKSWVRHQSVRHAGRIDEERASHGRTTSTIPILKNKASKPNLAPRPTRKLSKRILHQGDSSSLIIQSTTDPAGPAKPGSAKVKDELPFRSAQH</sequence>
<keyword evidence="2" id="KW-0812">Transmembrane</keyword>
<dbReference type="AlphaFoldDB" id="A0AAJ0GJZ9"/>
<feature type="region of interest" description="Disordered" evidence="1">
    <location>
        <begin position="237"/>
        <end position="301"/>
    </location>
</feature>
<name>A0AAJ0GJZ9_9PEZI</name>
<accession>A0AAJ0GJZ9</accession>
<feature type="region of interest" description="Disordered" evidence="1">
    <location>
        <begin position="1"/>
        <end position="39"/>
    </location>
</feature>
<protein>
    <submittedName>
        <fullName evidence="3">Uncharacterized protein</fullName>
    </submittedName>
</protein>
<feature type="compositionally biased region" description="Polar residues" evidence="1">
    <location>
        <begin position="375"/>
        <end position="387"/>
    </location>
</feature>
<evidence type="ECO:0000313" key="4">
    <source>
        <dbReference type="Proteomes" id="UP001271007"/>
    </source>
</evidence>
<feature type="region of interest" description="Disordered" evidence="1">
    <location>
        <begin position="332"/>
        <end position="410"/>
    </location>
</feature>
<organism evidence="3 4">
    <name type="scientific">Extremus antarcticus</name>
    <dbReference type="NCBI Taxonomy" id="702011"/>
    <lineage>
        <taxon>Eukaryota</taxon>
        <taxon>Fungi</taxon>
        <taxon>Dikarya</taxon>
        <taxon>Ascomycota</taxon>
        <taxon>Pezizomycotina</taxon>
        <taxon>Dothideomycetes</taxon>
        <taxon>Dothideomycetidae</taxon>
        <taxon>Mycosphaerellales</taxon>
        <taxon>Extremaceae</taxon>
        <taxon>Extremus</taxon>
    </lineage>
</organism>
<gene>
    <name evidence="3" type="ORF">LTR09_000641</name>
</gene>
<evidence type="ECO:0000256" key="1">
    <source>
        <dbReference type="SAM" id="MobiDB-lite"/>
    </source>
</evidence>
<feature type="region of interest" description="Disordered" evidence="1">
    <location>
        <begin position="64"/>
        <end position="86"/>
    </location>
</feature>
<dbReference type="Proteomes" id="UP001271007">
    <property type="component" value="Unassembled WGS sequence"/>
</dbReference>
<evidence type="ECO:0000313" key="3">
    <source>
        <dbReference type="EMBL" id="KAK3059075.1"/>
    </source>
</evidence>
<proteinExistence type="predicted"/>
<keyword evidence="4" id="KW-1185">Reference proteome</keyword>
<feature type="transmembrane region" description="Helical" evidence="2">
    <location>
        <begin position="95"/>
        <end position="115"/>
    </location>
</feature>
<feature type="compositionally biased region" description="Basic residues" evidence="1">
    <location>
        <begin position="363"/>
        <end position="372"/>
    </location>
</feature>
<dbReference type="EMBL" id="JAWDJX010000001">
    <property type="protein sequence ID" value="KAK3059075.1"/>
    <property type="molecule type" value="Genomic_DNA"/>
</dbReference>
<keyword evidence="2" id="KW-0472">Membrane</keyword>